<reference evidence="2" key="1">
    <citation type="journal article" date="2014" name="Genome Announc.">
        <title>Draft genome sequence of Colletotrichum sublineola, a destructive pathogen of cultivated sorghum.</title>
        <authorList>
            <person name="Baroncelli R."/>
            <person name="Sanz-Martin J.M."/>
            <person name="Rech G.E."/>
            <person name="Sukno S.A."/>
            <person name="Thon M.R."/>
        </authorList>
    </citation>
    <scope>NUCLEOTIDE SEQUENCE [LARGE SCALE GENOMIC DNA]</scope>
    <source>
        <strain evidence="2">TX430BB</strain>
    </source>
</reference>
<accession>A0A066XQI5</accession>
<protein>
    <submittedName>
        <fullName evidence="1">Uncharacterized protein</fullName>
    </submittedName>
</protein>
<dbReference type="OrthoDB" id="10404324at2759"/>
<organism evidence="1 2">
    <name type="scientific">Colletotrichum sublineola</name>
    <name type="common">Sorghum anthracnose fungus</name>
    <dbReference type="NCBI Taxonomy" id="1173701"/>
    <lineage>
        <taxon>Eukaryota</taxon>
        <taxon>Fungi</taxon>
        <taxon>Dikarya</taxon>
        <taxon>Ascomycota</taxon>
        <taxon>Pezizomycotina</taxon>
        <taxon>Sordariomycetes</taxon>
        <taxon>Hypocreomycetidae</taxon>
        <taxon>Glomerellales</taxon>
        <taxon>Glomerellaceae</taxon>
        <taxon>Colletotrichum</taxon>
        <taxon>Colletotrichum graminicola species complex</taxon>
    </lineage>
</organism>
<evidence type="ECO:0000313" key="2">
    <source>
        <dbReference type="Proteomes" id="UP000027238"/>
    </source>
</evidence>
<name>A0A066XQI5_COLSU</name>
<keyword evidence="2" id="KW-1185">Reference proteome</keyword>
<dbReference type="AlphaFoldDB" id="A0A066XQI5"/>
<sequence>MPLHRAQLYADSIVTLVYFRPRIPHPKSIRRIVSQLKALHFPKLVALQGLKVKSSNQISLLKHLTRTAPNLSTIQVKTWPKNGSMLAVLSRFAALVKLNMDLMYSSPSAVDRLEDWEANTQAAVWKDLKTVSLA</sequence>
<gene>
    <name evidence="1" type="ORF">CSUB01_12183</name>
</gene>
<dbReference type="EMBL" id="JMSE01000429">
    <property type="protein sequence ID" value="KDN69959.1"/>
    <property type="molecule type" value="Genomic_DNA"/>
</dbReference>
<dbReference type="HOGENOM" id="CLU_1896087_0_0_1"/>
<dbReference type="Proteomes" id="UP000027238">
    <property type="component" value="Unassembled WGS sequence"/>
</dbReference>
<evidence type="ECO:0000313" key="1">
    <source>
        <dbReference type="EMBL" id="KDN69959.1"/>
    </source>
</evidence>
<comment type="caution">
    <text evidence="1">The sequence shown here is derived from an EMBL/GenBank/DDBJ whole genome shotgun (WGS) entry which is preliminary data.</text>
</comment>
<proteinExistence type="predicted"/>